<evidence type="ECO:0000313" key="2">
    <source>
        <dbReference type="Proteomes" id="UP000028840"/>
    </source>
</evidence>
<dbReference type="Proteomes" id="UP000028840">
    <property type="component" value="Unassembled WGS sequence"/>
</dbReference>
<gene>
    <name evidence="1" type="ORF">TGVAND_436150</name>
</gene>
<sequence>MQRLIFAANIPTSVRRAIRARSLDSARWSSLHCSKLHLERSETMRFGSAHREGRILQNIRDYRSPEMKAGLRWHNEHDDPTVHSCVHSSVSTLFLQQWFGTRHSSILQGASGTKIVADVLTYEHTTKRWPSSQPNFSTEVLQ</sequence>
<organism evidence="1 2">
    <name type="scientific">Toxoplasma gondii VAND</name>
    <dbReference type="NCBI Taxonomy" id="933077"/>
    <lineage>
        <taxon>Eukaryota</taxon>
        <taxon>Sar</taxon>
        <taxon>Alveolata</taxon>
        <taxon>Apicomplexa</taxon>
        <taxon>Conoidasida</taxon>
        <taxon>Coccidia</taxon>
        <taxon>Eucoccidiorida</taxon>
        <taxon>Eimeriorina</taxon>
        <taxon>Sarcocystidae</taxon>
        <taxon>Toxoplasma</taxon>
    </lineage>
</organism>
<comment type="caution">
    <text evidence="1">The sequence shown here is derived from an EMBL/GenBank/DDBJ whole genome shotgun (WGS) entry which is preliminary data.</text>
</comment>
<proteinExistence type="predicted"/>
<dbReference type="EMBL" id="AEYJ02000547">
    <property type="protein sequence ID" value="KFH09294.1"/>
    <property type="molecule type" value="Genomic_DNA"/>
</dbReference>
<dbReference type="VEuPathDB" id="ToxoDB:TGVAND_436150"/>
<reference evidence="1 2" key="1">
    <citation type="submission" date="2014-08" db="EMBL/GenBank/DDBJ databases">
        <authorList>
            <person name="Sibley D."/>
            <person name="Venepally P."/>
            <person name="Karamycheva S."/>
            <person name="Hadjithomas M."/>
            <person name="Khan A."/>
            <person name="Brunk B."/>
            <person name="Roos D."/>
            <person name="Caler E."/>
            <person name="Lorenzi H."/>
        </authorList>
    </citation>
    <scope>NUCLEOTIDE SEQUENCE [LARGE SCALE GENOMIC DNA]</scope>
    <source>
        <strain evidence="1 2">VAND</strain>
    </source>
</reference>
<dbReference type="AlphaFoldDB" id="A0A086Q9L2"/>
<accession>A0A086Q9L2</accession>
<protein>
    <submittedName>
        <fullName evidence="1">Uncharacterized protein</fullName>
    </submittedName>
</protein>
<reference evidence="1 2" key="2">
    <citation type="journal article" date="2015" name="Eukaryot. Cell">
        <title>Genetic mapping reveals that sinefungin resistance in Toxoplasma gondii is controlled by a putative amino acid transporter locus that can be used as a negative selectable marker.</title>
        <authorList>
            <person name="Behnke M.S."/>
            <person name="Khan A."/>
            <person name="Sibley L.D."/>
        </authorList>
    </citation>
    <scope>NUCLEOTIDE SEQUENCE [LARGE SCALE GENOMIC DNA]</scope>
    <source>
        <strain evidence="1 2">VAND</strain>
    </source>
</reference>
<name>A0A086Q9L2_TOXGO</name>
<evidence type="ECO:0000313" key="1">
    <source>
        <dbReference type="EMBL" id="KFH09294.1"/>
    </source>
</evidence>